<evidence type="ECO:0000256" key="2">
    <source>
        <dbReference type="ARBA" id="ARBA00035108"/>
    </source>
</evidence>
<accession>A0A9X4JSX0</accession>
<keyword evidence="1" id="KW-0304">Gas vesicle</keyword>
<dbReference type="InterPro" id="IPR050530">
    <property type="entry name" value="GvpA"/>
</dbReference>
<dbReference type="PROSITE" id="PS00669">
    <property type="entry name" value="GAS_VESICLE_A_2"/>
    <property type="match status" value="1"/>
</dbReference>
<dbReference type="Proteomes" id="UP001154312">
    <property type="component" value="Unassembled WGS sequence"/>
</dbReference>
<comment type="subcellular location">
    <subcellularLocation>
        <location evidence="2">Gas vesicle</location>
    </subcellularLocation>
</comment>
<comment type="caution">
    <text evidence="4">The sequence shown here is derived from an EMBL/GenBank/DDBJ whole genome shotgun (WGS) entry which is preliminary data.</text>
</comment>
<keyword evidence="5" id="KW-1185">Reference proteome</keyword>
<dbReference type="PANTHER" id="PTHR35344:SF4">
    <property type="entry name" value="GAS VESICLE PROTEIN A1"/>
    <property type="match status" value="1"/>
</dbReference>
<dbReference type="GO" id="GO:0012506">
    <property type="term" value="C:vesicle membrane"/>
    <property type="evidence" value="ECO:0007669"/>
    <property type="project" value="InterPro"/>
</dbReference>
<organism evidence="4 5">
    <name type="scientific">Pelotomaculum isophthalicicum JI</name>
    <dbReference type="NCBI Taxonomy" id="947010"/>
    <lineage>
        <taxon>Bacteria</taxon>
        <taxon>Bacillati</taxon>
        <taxon>Bacillota</taxon>
        <taxon>Clostridia</taxon>
        <taxon>Eubacteriales</taxon>
        <taxon>Desulfotomaculaceae</taxon>
        <taxon>Pelotomaculum</taxon>
    </lineage>
</organism>
<dbReference type="GO" id="GO:0005198">
    <property type="term" value="F:structural molecule activity"/>
    <property type="evidence" value="ECO:0007669"/>
    <property type="project" value="InterPro"/>
</dbReference>
<evidence type="ECO:0000256" key="1">
    <source>
        <dbReference type="ARBA" id="ARBA00022987"/>
    </source>
</evidence>
<gene>
    <name evidence="4" type="ORF">L7E55_04375</name>
</gene>
<dbReference type="GO" id="GO:0031411">
    <property type="term" value="C:gas vesicle"/>
    <property type="evidence" value="ECO:0007669"/>
    <property type="project" value="UniProtKB-SubCell"/>
</dbReference>
<reference evidence="4" key="1">
    <citation type="submission" date="2022-02" db="EMBL/GenBank/DDBJ databases">
        <authorList>
            <person name="Leng L."/>
        </authorList>
    </citation>
    <scope>NUCLEOTIDE SEQUENCE</scope>
    <source>
        <strain evidence="4">JI</strain>
    </source>
</reference>
<dbReference type="Pfam" id="PF00741">
    <property type="entry name" value="Gas_vesicle"/>
    <property type="match status" value="1"/>
</dbReference>
<dbReference type="InterPro" id="IPR018493">
    <property type="entry name" value="GvpA-like_CS"/>
</dbReference>
<dbReference type="RefSeq" id="WP_277442831.1">
    <property type="nucleotide sequence ID" value="NZ_JAKOAV010000005.1"/>
</dbReference>
<dbReference type="EMBL" id="JAKOAV010000005">
    <property type="protein sequence ID" value="MDF9407599.1"/>
    <property type="molecule type" value="Genomic_DNA"/>
</dbReference>
<evidence type="ECO:0000256" key="3">
    <source>
        <dbReference type="ARBA" id="ARBA00035646"/>
    </source>
</evidence>
<evidence type="ECO:0000313" key="5">
    <source>
        <dbReference type="Proteomes" id="UP001154312"/>
    </source>
</evidence>
<name>A0A9X4JSX0_9FIRM</name>
<comment type="similarity">
    <text evidence="3">Belongs to the gas vesicle GvpA family.</text>
</comment>
<proteinExistence type="inferred from homology"/>
<dbReference type="InterPro" id="IPR000638">
    <property type="entry name" value="Gas-vesicle_GvpA-like"/>
</dbReference>
<protein>
    <submittedName>
        <fullName evidence="4">Gas vesicle protein</fullName>
    </submittedName>
</protein>
<dbReference type="AlphaFoldDB" id="A0A9X4JSX0"/>
<evidence type="ECO:0000313" key="4">
    <source>
        <dbReference type="EMBL" id="MDF9407599.1"/>
    </source>
</evidence>
<sequence length="345" mass="38550">MVKESNKMRPVSRREATLNDLLDRLLNKGLMLYSDVVVTVSGIPLLGLNLRLALAGMSTMLRYGFMTDWDEAIRSSVQKDKAVDGPPLERGERVLFSQFASCWFNRGIYSAWQPGLLYLTDRRLLLYRQEPAETLLDIGLGLVSGVDTRQEPHFSGQNREEIRITLTTGNIVRLHCAISSQLLNALEKARDTGNSLNCAEPAPDSEKRIWYLINDPTGKYNWRPGSFYVREGCLCWRGSSGQGVLFQVASADVLEVEVTTKDVPDGPGGRSVMVLRYLGRLSPEKVYFAGEEEVLRPWVSLLADARRDLLETCPACGAPDHANRLLDHGCAVCGWVSARQKRHLP</sequence>
<dbReference type="PANTHER" id="PTHR35344">
    <property type="entry name" value="GAS VESICLE STRUCTURAL PROTEIN 2-RELATED"/>
    <property type="match status" value="1"/>
</dbReference>